<gene>
    <name evidence="8" type="ORF">PENANT_c003G10383</name>
</gene>
<evidence type="ECO:0000256" key="2">
    <source>
        <dbReference type="ARBA" id="ARBA00022692"/>
    </source>
</evidence>
<keyword evidence="4 6" id="KW-1133">Transmembrane helix</keyword>
<dbReference type="GO" id="GO:0005789">
    <property type="term" value="C:endoplasmic reticulum membrane"/>
    <property type="evidence" value="ECO:0007669"/>
    <property type="project" value="UniProtKB-SubCell"/>
</dbReference>
<keyword evidence="5 6" id="KW-0472">Membrane</keyword>
<evidence type="ECO:0000313" key="8">
    <source>
        <dbReference type="EMBL" id="OQD88953.1"/>
    </source>
</evidence>
<comment type="function">
    <text evidence="6">Interacts with target proteins during translocation into the lumen of the endoplasmic reticulum. Protects unfolded target proteins against degradation and facilitate correct glycosylation.</text>
</comment>
<organism evidence="8 9">
    <name type="scientific">Penicillium antarcticum</name>
    <dbReference type="NCBI Taxonomy" id="416450"/>
    <lineage>
        <taxon>Eukaryota</taxon>
        <taxon>Fungi</taxon>
        <taxon>Dikarya</taxon>
        <taxon>Ascomycota</taxon>
        <taxon>Pezizomycotina</taxon>
        <taxon>Eurotiomycetes</taxon>
        <taxon>Eurotiomycetidae</taxon>
        <taxon>Eurotiales</taxon>
        <taxon>Aspergillaceae</taxon>
        <taxon>Penicillium</taxon>
    </lineage>
</organism>
<comment type="similarity">
    <text evidence="1 6">Belongs to the RAMP4 family.</text>
</comment>
<comment type="caution">
    <text evidence="8">The sequence shown here is derived from an EMBL/GenBank/DDBJ whole genome shotgun (WGS) entry which is preliminary data.</text>
</comment>
<dbReference type="InterPro" id="IPR010580">
    <property type="entry name" value="ER_stress-assoc"/>
</dbReference>
<evidence type="ECO:0000256" key="1">
    <source>
        <dbReference type="ARBA" id="ARBA00005500"/>
    </source>
</evidence>
<sequence>MATYGALKSKIDTNKGVPPKIVNVSKNNVAFFLPAYSCPLETTPNTFVFLECTPNQHIMAQTPQQRRANERFAKTEAAKRGKAPTTVKPKKNGKSPVSASWVVILAFVVCGGLLLELLRIVPELWSTVASMFTRIIG</sequence>
<dbReference type="EMBL" id="MDYN01000003">
    <property type="protein sequence ID" value="OQD88953.1"/>
    <property type="molecule type" value="Genomic_DNA"/>
</dbReference>
<dbReference type="AlphaFoldDB" id="A0A1V6QIC5"/>
<evidence type="ECO:0000313" key="9">
    <source>
        <dbReference type="Proteomes" id="UP000191672"/>
    </source>
</evidence>
<dbReference type="Proteomes" id="UP000191672">
    <property type="component" value="Unassembled WGS sequence"/>
</dbReference>
<evidence type="ECO:0000256" key="6">
    <source>
        <dbReference type="RuleBase" id="RU364120"/>
    </source>
</evidence>
<proteinExistence type="inferred from homology"/>
<accession>A0A1V6QIC5</accession>
<evidence type="ECO:0000256" key="5">
    <source>
        <dbReference type="ARBA" id="ARBA00023136"/>
    </source>
</evidence>
<feature type="region of interest" description="Disordered" evidence="7">
    <location>
        <begin position="73"/>
        <end position="95"/>
    </location>
</feature>
<evidence type="ECO:0000256" key="3">
    <source>
        <dbReference type="ARBA" id="ARBA00022824"/>
    </source>
</evidence>
<keyword evidence="3 6" id="KW-0256">Endoplasmic reticulum</keyword>
<keyword evidence="9" id="KW-1185">Reference proteome</keyword>
<feature type="transmembrane region" description="Helical" evidence="6">
    <location>
        <begin position="98"/>
        <end position="121"/>
    </location>
</feature>
<reference evidence="9" key="1">
    <citation type="journal article" date="2017" name="Nat. Microbiol.">
        <title>Global analysis of biosynthetic gene clusters reveals vast potential of secondary metabolite production in Penicillium species.</title>
        <authorList>
            <person name="Nielsen J.C."/>
            <person name="Grijseels S."/>
            <person name="Prigent S."/>
            <person name="Ji B."/>
            <person name="Dainat J."/>
            <person name="Nielsen K.F."/>
            <person name="Frisvad J.C."/>
            <person name="Workman M."/>
            <person name="Nielsen J."/>
        </authorList>
    </citation>
    <scope>NUCLEOTIDE SEQUENCE [LARGE SCALE GENOMIC DNA]</scope>
    <source>
        <strain evidence="9">IBT 31811</strain>
    </source>
</reference>
<comment type="subcellular location">
    <subcellularLocation>
        <location evidence="6">Membrane</location>
        <topology evidence="6">Single-pass membrane protein</topology>
    </subcellularLocation>
    <subcellularLocation>
        <location evidence="6">Endoplasmic reticulum membrane</location>
        <topology evidence="6">Single-pass membrane protein</topology>
    </subcellularLocation>
</comment>
<name>A0A1V6QIC5_9EURO</name>
<evidence type="ECO:0000256" key="4">
    <source>
        <dbReference type="ARBA" id="ARBA00022989"/>
    </source>
</evidence>
<protein>
    <recommendedName>
        <fullName evidence="6">Stress-associated endoplasmic reticulum protein</fullName>
    </recommendedName>
</protein>
<dbReference type="Pfam" id="PF06624">
    <property type="entry name" value="RAMP4"/>
    <property type="match status" value="1"/>
</dbReference>
<evidence type="ECO:0000256" key="7">
    <source>
        <dbReference type="SAM" id="MobiDB-lite"/>
    </source>
</evidence>
<keyword evidence="2 6" id="KW-0812">Transmembrane</keyword>